<evidence type="ECO:0000313" key="3">
    <source>
        <dbReference type="Proteomes" id="UP001381693"/>
    </source>
</evidence>
<feature type="compositionally biased region" description="Polar residues" evidence="1">
    <location>
        <begin position="55"/>
        <end position="72"/>
    </location>
</feature>
<feature type="region of interest" description="Disordered" evidence="1">
    <location>
        <begin position="1"/>
        <end position="96"/>
    </location>
</feature>
<sequence length="206" mass="22248">DVRAPITPRKPGRSASIRGDEDREKRRAPQPPSAIQGLPDLALQAVPKTSRHQQQDSIGSNCSSLSTANRSSKGPAPPRPQNTSQNHDNESYECDSSYDENVSLSSFPGVLVHSSEVTNFLFHMVPCLSGASRVTAKKKKRCHGTIIPCASSPLQLPVLWLGIIFGKKGISLPTLLSSLPFNCFLKQSGTIFTDFLLPALQGIITS</sequence>
<gene>
    <name evidence="2" type="ORF">SK128_024567</name>
</gene>
<feature type="compositionally biased region" description="Basic and acidic residues" evidence="1">
    <location>
        <begin position="18"/>
        <end position="27"/>
    </location>
</feature>
<dbReference type="AlphaFoldDB" id="A0AAN8X6B8"/>
<organism evidence="2 3">
    <name type="scientific">Halocaridina rubra</name>
    <name type="common">Hawaiian red shrimp</name>
    <dbReference type="NCBI Taxonomy" id="373956"/>
    <lineage>
        <taxon>Eukaryota</taxon>
        <taxon>Metazoa</taxon>
        <taxon>Ecdysozoa</taxon>
        <taxon>Arthropoda</taxon>
        <taxon>Crustacea</taxon>
        <taxon>Multicrustacea</taxon>
        <taxon>Malacostraca</taxon>
        <taxon>Eumalacostraca</taxon>
        <taxon>Eucarida</taxon>
        <taxon>Decapoda</taxon>
        <taxon>Pleocyemata</taxon>
        <taxon>Caridea</taxon>
        <taxon>Atyoidea</taxon>
        <taxon>Atyidae</taxon>
        <taxon>Halocaridina</taxon>
    </lineage>
</organism>
<name>A0AAN8X6B8_HALRR</name>
<feature type="non-terminal residue" evidence="2">
    <location>
        <position position="1"/>
    </location>
</feature>
<accession>A0AAN8X6B8</accession>
<dbReference type="Proteomes" id="UP001381693">
    <property type="component" value="Unassembled WGS sequence"/>
</dbReference>
<protein>
    <submittedName>
        <fullName evidence="2">Uncharacterized protein</fullName>
    </submittedName>
</protein>
<proteinExistence type="predicted"/>
<keyword evidence="3" id="KW-1185">Reference proteome</keyword>
<reference evidence="2 3" key="1">
    <citation type="submission" date="2023-11" db="EMBL/GenBank/DDBJ databases">
        <title>Halocaridina rubra genome assembly.</title>
        <authorList>
            <person name="Smith C."/>
        </authorList>
    </citation>
    <scope>NUCLEOTIDE SEQUENCE [LARGE SCALE GENOMIC DNA]</scope>
    <source>
        <strain evidence="2">EP-1</strain>
        <tissue evidence="2">Whole</tissue>
    </source>
</reference>
<comment type="caution">
    <text evidence="2">The sequence shown here is derived from an EMBL/GenBank/DDBJ whole genome shotgun (WGS) entry which is preliminary data.</text>
</comment>
<evidence type="ECO:0000256" key="1">
    <source>
        <dbReference type="SAM" id="MobiDB-lite"/>
    </source>
</evidence>
<dbReference type="EMBL" id="JAXCGZ010007699">
    <property type="protein sequence ID" value="KAK7078705.1"/>
    <property type="molecule type" value="Genomic_DNA"/>
</dbReference>
<evidence type="ECO:0000313" key="2">
    <source>
        <dbReference type="EMBL" id="KAK7078705.1"/>
    </source>
</evidence>